<dbReference type="GO" id="GO:0015833">
    <property type="term" value="P:peptide transport"/>
    <property type="evidence" value="ECO:0007669"/>
    <property type="project" value="TreeGrafter"/>
</dbReference>
<name>A0A9J7BSE5_9BACT</name>
<dbReference type="RefSeq" id="WP_260795152.1">
    <property type="nucleotide sequence ID" value="NZ_CP093313.1"/>
</dbReference>
<feature type="domain" description="Solute-binding protein family 5" evidence="5">
    <location>
        <begin position="63"/>
        <end position="347"/>
    </location>
</feature>
<dbReference type="Pfam" id="PF00496">
    <property type="entry name" value="SBP_bac_5"/>
    <property type="match status" value="1"/>
</dbReference>
<dbReference type="EMBL" id="CP093313">
    <property type="protein sequence ID" value="UWZ85584.1"/>
    <property type="molecule type" value="Genomic_DNA"/>
</dbReference>
<feature type="signal peptide" evidence="4">
    <location>
        <begin position="1"/>
        <end position="20"/>
    </location>
</feature>
<dbReference type="CDD" id="cd00995">
    <property type="entry name" value="PBP2_NikA_DppA_OppA_like"/>
    <property type="match status" value="1"/>
</dbReference>
<keyword evidence="3 4" id="KW-0732">Signal</keyword>
<proteinExistence type="inferred from homology"/>
<dbReference type="Gene3D" id="3.40.190.10">
    <property type="entry name" value="Periplasmic binding protein-like II"/>
    <property type="match status" value="1"/>
</dbReference>
<keyword evidence="2" id="KW-0813">Transport</keyword>
<dbReference type="AlphaFoldDB" id="A0A9J7BSE5"/>
<evidence type="ECO:0000256" key="2">
    <source>
        <dbReference type="ARBA" id="ARBA00022448"/>
    </source>
</evidence>
<evidence type="ECO:0000313" key="7">
    <source>
        <dbReference type="Proteomes" id="UP001059380"/>
    </source>
</evidence>
<evidence type="ECO:0000259" key="5">
    <source>
        <dbReference type="Pfam" id="PF00496"/>
    </source>
</evidence>
<dbReference type="Gene3D" id="3.10.105.10">
    <property type="entry name" value="Dipeptide-binding Protein, Domain 3"/>
    <property type="match status" value="1"/>
</dbReference>
<accession>A0A9J7BSE5</accession>
<keyword evidence="7" id="KW-1185">Reference proteome</keyword>
<dbReference type="PANTHER" id="PTHR30290:SF9">
    <property type="entry name" value="OLIGOPEPTIDE-BINDING PROTEIN APPA"/>
    <property type="match status" value="1"/>
</dbReference>
<dbReference type="Proteomes" id="UP001059380">
    <property type="component" value="Chromosome"/>
</dbReference>
<evidence type="ECO:0000256" key="3">
    <source>
        <dbReference type="ARBA" id="ARBA00022729"/>
    </source>
</evidence>
<dbReference type="InterPro" id="IPR000914">
    <property type="entry name" value="SBP_5_dom"/>
</dbReference>
<dbReference type="GO" id="GO:1904680">
    <property type="term" value="F:peptide transmembrane transporter activity"/>
    <property type="evidence" value="ECO:0007669"/>
    <property type="project" value="TreeGrafter"/>
</dbReference>
<dbReference type="InterPro" id="IPR039424">
    <property type="entry name" value="SBP_5"/>
</dbReference>
<dbReference type="PANTHER" id="PTHR30290">
    <property type="entry name" value="PERIPLASMIC BINDING COMPONENT OF ABC TRANSPORTER"/>
    <property type="match status" value="1"/>
</dbReference>
<comment type="similarity">
    <text evidence="1">Belongs to the bacterial solute-binding protein 5 family.</text>
</comment>
<dbReference type="KEGG" id="orp:MOP44_06480"/>
<feature type="chain" id="PRO_5039922573" evidence="4">
    <location>
        <begin position="21"/>
        <end position="443"/>
    </location>
</feature>
<gene>
    <name evidence="6" type="ORF">MOP44_06480</name>
</gene>
<protein>
    <submittedName>
        <fullName evidence="6">ABC transporter substrate-binding protein</fullName>
    </submittedName>
</protein>
<sequence length="443" mass="47233">MFPKAAISALLVLAALPLAARTRPHYGETLRVEIAGDPWQRPNGIARRLVLDGLTQIGDDGDIRPALATSWTSENADHRWQFRLRPGVHFHDGSALASTTIAASLMASCMASCPWQAVRALGTSIVFTSDTPMPHLPQLLAGDEFLVSKPQTAESDGGTGPFQVSGFTNGILTLAASDSYWEGRPFVDAIEIHTRRPTSDQWLDLSGGRADLVEVPAENIRQAQQQHFNVLASAPVEVLALELSNTGALANPNLRAAMAYAVDRNALANVIFQKQGKASAALLPQNISGFAFLFPAERDLNKAHELRGGITAPLLTLQADSSGTFQLAAQRIALNLREAGFNVQVVGPGTKTPDMRLRIFRVGGADAAADLSQIAFATGQPIQAGGADLSAAYGAERELLDRKTLIPLVHLPCAYALSSRVRDLQLHYDGTLALDGASVEAAK</sequence>
<evidence type="ECO:0000256" key="4">
    <source>
        <dbReference type="SAM" id="SignalP"/>
    </source>
</evidence>
<evidence type="ECO:0000313" key="6">
    <source>
        <dbReference type="EMBL" id="UWZ85584.1"/>
    </source>
</evidence>
<reference evidence="6" key="1">
    <citation type="submission" date="2021-04" db="EMBL/GenBank/DDBJ databases">
        <title>Phylogenetic analysis of Acidobacteriaceae.</title>
        <authorList>
            <person name="Qiu L."/>
            <person name="Zhang Q."/>
        </authorList>
    </citation>
    <scope>NUCLEOTIDE SEQUENCE</scope>
    <source>
        <strain evidence="6">DSM 25168</strain>
    </source>
</reference>
<organism evidence="6 7">
    <name type="scientific">Occallatibacter riparius</name>
    <dbReference type="NCBI Taxonomy" id="1002689"/>
    <lineage>
        <taxon>Bacteria</taxon>
        <taxon>Pseudomonadati</taxon>
        <taxon>Acidobacteriota</taxon>
        <taxon>Terriglobia</taxon>
        <taxon>Terriglobales</taxon>
        <taxon>Acidobacteriaceae</taxon>
        <taxon>Occallatibacter</taxon>
    </lineage>
</organism>
<evidence type="ECO:0000256" key="1">
    <source>
        <dbReference type="ARBA" id="ARBA00005695"/>
    </source>
</evidence>
<dbReference type="SUPFAM" id="SSF53850">
    <property type="entry name" value="Periplasmic binding protein-like II"/>
    <property type="match status" value="1"/>
</dbReference>